<dbReference type="EMBL" id="JAGJCF010000002">
    <property type="protein sequence ID" value="MBP0614582.1"/>
    <property type="molecule type" value="Genomic_DNA"/>
</dbReference>
<keyword evidence="8" id="KW-1185">Reference proteome</keyword>
<comment type="subcellular location">
    <subcellularLocation>
        <location evidence="1">Cell inner membrane</location>
        <topology evidence="1">Peripheral membrane protein</topology>
    </subcellularLocation>
</comment>
<dbReference type="PROSITE" id="PS50893">
    <property type="entry name" value="ABC_TRANSPORTER_2"/>
    <property type="match status" value="1"/>
</dbReference>
<organism evidence="7 8">
    <name type="scientific">Jiella mangrovi</name>
    <dbReference type="NCBI Taxonomy" id="2821407"/>
    <lineage>
        <taxon>Bacteria</taxon>
        <taxon>Pseudomonadati</taxon>
        <taxon>Pseudomonadota</taxon>
        <taxon>Alphaproteobacteria</taxon>
        <taxon>Hyphomicrobiales</taxon>
        <taxon>Aurantimonadaceae</taxon>
        <taxon>Jiella</taxon>
    </lineage>
</organism>
<accession>A0ABS4BCV0</accession>
<name>A0ABS4BCV0_9HYPH</name>
<dbReference type="NCBIfam" id="TIGR01727">
    <property type="entry name" value="oligo_HPY"/>
    <property type="match status" value="1"/>
</dbReference>
<comment type="caution">
    <text evidence="7">The sequence shown here is derived from an EMBL/GenBank/DDBJ whole genome shotgun (WGS) entry which is preliminary data.</text>
</comment>
<dbReference type="GO" id="GO:0005524">
    <property type="term" value="F:ATP binding"/>
    <property type="evidence" value="ECO:0007669"/>
    <property type="project" value="UniProtKB-KW"/>
</dbReference>
<dbReference type="PROSITE" id="PS00211">
    <property type="entry name" value="ABC_TRANSPORTER_1"/>
    <property type="match status" value="1"/>
</dbReference>
<dbReference type="Proteomes" id="UP000678276">
    <property type="component" value="Unassembled WGS sequence"/>
</dbReference>
<evidence type="ECO:0000256" key="5">
    <source>
        <dbReference type="ARBA" id="ARBA00022840"/>
    </source>
</evidence>
<keyword evidence="5 7" id="KW-0067">ATP-binding</keyword>
<dbReference type="SUPFAM" id="SSF52540">
    <property type="entry name" value="P-loop containing nucleoside triphosphate hydrolases"/>
    <property type="match status" value="1"/>
</dbReference>
<dbReference type="CDD" id="cd03257">
    <property type="entry name" value="ABC_NikE_OppD_transporters"/>
    <property type="match status" value="1"/>
</dbReference>
<sequence>MSGHEVLTLSSVSKAYGGRASLIEKLFGRQPKSLQAVREVSFTIRKGEVMGLVGESGCGKSTIARIAAGLMAPTGGEIGRAEKTRQQMIFQDPFSSLNPRWRVHDIVAEPIRTHRLRPKNAVSARVGELLTQVGLSEADGAKFPQAFSGGQRQRISIARALAGEPDFLILDEPTSALDVSVQAQILDLLRDLQARLHLTSLFITHNLPVVRLMADRIGVVYLGELVELAPTDAIFRRPRHPYTRLLIDAAPDLDAKDRSLHPIPGELPDPSDPPSGCVFRTRCPFATEKCAAERPLLRQIGAGEVRCHYDLDLTGRELAA</sequence>
<dbReference type="InterPro" id="IPR013563">
    <property type="entry name" value="Oligopep_ABC_C"/>
</dbReference>
<proteinExistence type="inferred from homology"/>
<evidence type="ECO:0000256" key="3">
    <source>
        <dbReference type="ARBA" id="ARBA00022448"/>
    </source>
</evidence>
<dbReference type="Pfam" id="PF00005">
    <property type="entry name" value="ABC_tran"/>
    <property type="match status" value="1"/>
</dbReference>
<evidence type="ECO:0000256" key="1">
    <source>
        <dbReference type="ARBA" id="ARBA00004417"/>
    </source>
</evidence>
<evidence type="ECO:0000313" key="8">
    <source>
        <dbReference type="Proteomes" id="UP000678276"/>
    </source>
</evidence>
<dbReference type="InterPro" id="IPR003439">
    <property type="entry name" value="ABC_transporter-like_ATP-bd"/>
</dbReference>
<keyword evidence="3" id="KW-0813">Transport</keyword>
<dbReference type="RefSeq" id="WP_209593021.1">
    <property type="nucleotide sequence ID" value="NZ_JAGJCF010000002.1"/>
</dbReference>
<keyword evidence="4" id="KW-0547">Nucleotide-binding</keyword>
<dbReference type="PANTHER" id="PTHR43776:SF7">
    <property type="entry name" value="D,D-DIPEPTIDE TRANSPORT ATP-BINDING PROTEIN DDPF-RELATED"/>
    <property type="match status" value="1"/>
</dbReference>
<dbReference type="InterPro" id="IPR017871">
    <property type="entry name" value="ABC_transporter-like_CS"/>
</dbReference>
<comment type="similarity">
    <text evidence="2">Belongs to the ABC transporter superfamily.</text>
</comment>
<evidence type="ECO:0000313" key="7">
    <source>
        <dbReference type="EMBL" id="MBP0614582.1"/>
    </source>
</evidence>
<evidence type="ECO:0000256" key="2">
    <source>
        <dbReference type="ARBA" id="ARBA00005417"/>
    </source>
</evidence>
<gene>
    <name evidence="7" type="ORF">J6595_03205</name>
</gene>
<dbReference type="InterPro" id="IPR003593">
    <property type="entry name" value="AAA+_ATPase"/>
</dbReference>
<evidence type="ECO:0000256" key="4">
    <source>
        <dbReference type="ARBA" id="ARBA00022741"/>
    </source>
</evidence>
<dbReference type="Pfam" id="PF08352">
    <property type="entry name" value="oligo_HPY"/>
    <property type="match status" value="1"/>
</dbReference>
<evidence type="ECO:0000259" key="6">
    <source>
        <dbReference type="PROSITE" id="PS50893"/>
    </source>
</evidence>
<dbReference type="InterPro" id="IPR027417">
    <property type="entry name" value="P-loop_NTPase"/>
</dbReference>
<dbReference type="Gene3D" id="3.40.50.300">
    <property type="entry name" value="P-loop containing nucleotide triphosphate hydrolases"/>
    <property type="match status" value="1"/>
</dbReference>
<dbReference type="InterPro" id="IPR050319">
    <property type="entry name" value="ABC_transp_ATP-bind"/>
</dbReference>
<dbReference type="PANTHER" id="PTHR43776">
    <property type="entry name" value="TRANSPORT ATP-BINDING PROTEIN"/>
    <property type="match status" value="1"/>
</dbReference>
<reference evidence="7 8" key="1">
    <citation type="submission" date="2021-04" db="EMBL/GenBank/DDBJ databases">
        <title>Whole genome sequence of Jiella sp. KSK16Y-1.</title>
        <authorList>
            <person name="Tuo L."/>
        </authorList>
    </citation>
    <scope>NUCLEOTIDE SEQUENCE [LARGE SCALE GENOMIC DNA]</scope>
    <source>
        <strain evidence="7 8">KSK16Y-1</strain>
    </source>
</reference>
<dbReference type="SMART" id="SM00382">
    <property type="entry name" value="AAA"/>
    <property type="match status" value="1"/>
</dbReference>
<feature type="domain" description="ABC transporter" evidence="6">
    <location>
        <begin position="7"/>
        <end position="247"/>
    </location>
</feature>
<protein>
    <submittedName>
        <fullName evidence="7">ABC transporter ATP-binding protein</fullName>
    </submittedName>
</protein>